<feature type="region of interest" description="Disordered" evidence="1">
    <location>
        <begin position="1"/>
        <end position="97"/>
    </location>
</feature>
<feature type="compositionally biased region" description="Basic and acidic residues" evidence="1">
    <location>
        <begin position="989"/>
        <end position="1022"/>
    </location>
</feature>
<accession>A0A2A9MD91</accession>
<feature type="region of interest" description="Disordered" evidence="1">
    <location>
        <begin position="701"/>
        <end position="724"/>
    </location>
</feature>
<dbReference type="Gene3D" id="2.60.120.650">
    <property type="entry name" value="Cupin"/>
    <property type="match status" value="2"/>
</dbReference>
<feature type="compositionally biased region" description="Basic and acidic residues" evidence="1">
    <location>
        <begin position="259"/>
        <end position="287"/>
    </location>
</feature>
<dbReference type="Proteomes" id="UP000224006">
    <property type="component" value="Chromosome IV"/>
</dbReference>
<feature type="region of interest" description="Disordered" evidence="1">
    <location>
        <begin position="739"/>
        <end position="810"/>
    </location>
</feature>
<feature type="region of interest" description="Disordered" evidence="1">
    <location>
        <begin position="915"/>
        <end position="1040"/>
    </location>
</feature>
<dbReference type="PANTHER" id="PTHR12461">
    <property type="entry name" value="HYPOXIA-INDUCIBLE FACTOR 1 ALPHA INHIBITOR-RELATED"/>
    <property type="match status" value="1"/>
</dbReference>
<dbReference type="AlphaFoldDB" id="A0A2A9MD91"/>
<feature type="compositionally biased region" description="Acidic residues" evidence="1">
    <location>
        <begin position="701"/>
        <end position="711"/>
    </location>
</feature>
<feature type="compositionally biased region" description="Basic and acidic residues" evidence="1">
    <location>
        <begin position="569"/>
        <end position="578"/>
    </location>
</feature>
<dbReference type="RefSeq" id="XP_029219858.1">
    <property type="nucleotide sequence ID" value="XM_029363935.1"/>
</dbReference>
<feature type="compositionally biased region" description="Acidic residues" evidence="1">
    <location>
        <begin position="468"/>
        <end position="489"/>
    </location>
</feature>
<evidence type="ECO:0000313" key="3">
    <source>
        <dbReference type="EMBL" id="PFH35849.1"/>
    </source>
</evidence>
<feature type="compositionally biased region" description="Low complexity" evidence="1">
    <location>
        <begin position="1023"/>
        <end position="1032"/>
    </location>
</feature>
<evidence type="ECO:0000259" key="2">
    <source>
        <dbReference type="PROSITE" id="PS51184"/>
    </source>
</evidence>
<dbReference type="STRING" id="94643.A0A2A9MD91"/>
<dbReference type="VEuPathDB" id="ToxoDB:BESB_055000"/>
<dbReference type="InterPro" id="IPR041667">
    <property type="entry name" value="Cupin_8"/>
</dbReference>
<evidence type="ECO:0000256" key="1">
    <source>
        <dbReference type="SAM" id="MobiDB-lite"/>
    </source>
</evidence>
<feature type="region of interest" description="Disordered" evidence="1">
    <location>
        <begin position="441"/>
        <end position="505"/>
    </location>
</feature>
<sequence>MRGAPEETFHDGTWAEALRVHGADAAASQSQPEGARQPRSSEERSEPQSLSTGRGGRAAVHRAAAAPGDTREGRPGDSGGRRPHSRDGRRQSTREAKTWAEAERLACGGEEETRGVSASCWRCHFIRALAFFGGEFFTAEAGLTQLLSYFQRGNRFHRLWCGVSPPCGRAAPHECLLSANVSEAAADRGAELPPGHRLLIAAVLKAFAEPPFAFFPSFDPRAPFFQAPVFSGRLDSLPEAETCHCATRGENPECAVTTDVEKEDPVHEERPGADRDASAEKKQKVEKASGSSSSSPRSASSPSSMPLSPSPLSPLQGGVSASPCGLLASSSRGHPSALLSAASAAAGGSLCRRVRVSWLAETKARVDALHAASWRSLHAGKWSEVPQTFRGLYALTALLLGVLYAANASAAKLQRTRTEKPRAHRSAAAATAPVGACSAEGNWAGERERESNRRCRLGSGAVGAPSDCGDDDTDSGGDSDASGGDESDESGEHLSVAELPPSPPRHGGGFARLAFRYADLGLIMGGPNTPVYRLLQSLLTKLAEAKENRWRLLPPAAQSPPAAKACRRCASESDEKKQGRAGGSSARAEGRRDPAGSVGGSLGRSATYSSRWGMQMVPLVDASDLSFSGFLSQFFAPQRPVLIRGGAAHWPAVAKWSDWSFLKQKLSDRLLPVEVGRAYTAEDWTQQLIRGEALLSAVLEPEEETSDEAEGLEGPGGRAAVGGGEAAEVIQQQGSADFRAADGDGKTVGPSAESGSAGAGGPAAESRRRSGRVARAAEESPRRPRPPRPQSTQSAKRERTRRTARAASDEEAPVLYMAQHALLEQVPALAADCPAPDFLLCAANSDTLIRLAWIGPAGTVSPAHTDAWQNFFVQVVGTKRLQLFAPDASASLYPFPKGPLTNTSGVPLELFLAEGDPGRHEEGEGSQAHEPVDSYSDGAGKGSEAHGGGTAEAGEADEEGQRLAFAKRRRLNLPPPRHAPYAPETETETDGRLERQADKATDSERGQVRAQDREGKRSRDVSHSASAATTAGEGHEGARESDAAGMTLLDRNACDAVGEEDDSKWLQASFPLFDRKRGLEAVVHPGDILFIPKLWWHFVRAETASVSISNWVD</sequence>
<feature type="region of interest" description="Disordered" evidence="1">
    <location>
        <begin position="555"/>
        <end position="602"/>
    </location>
</feature>
<feature type="domain" description="JmjC" evidence="2">
    <location>
        <begin position="815"/>
        <end position="1113"/>
    </location>
</feature>
<feature type="compositionally biased region" description="Low complexity" evidence="1">
    <location>
        <begin position="555"/>
        <end position="564"/>
    </location>
</feature>
<dbReference type="PANTHER" id="PTHR12461:SF105">
    <property type="entry name" value="HYPOXIA-INDUCIBLE FACTOR 1-ALPHA INHIBITOR"/>
    <property type="match status" value="1"/>
</dbReference>
<comment type="caution">
    <text evidence="3">The sequence shown here is derived from an EMBL/GenBank/DDBJ whole genome shotgun (WGS) entry which is preliminary data.</text>
</comment>
<dbReference type="GeneID" id="40310429"/>
<feature type="compositionally biased region" description="Low complexity" evidence="1">
    <location>
        <begin position="289"/>
        <end position="307"/>
    </location>
</feature>
<gene>
    <name evidence="3" type="ORF">BESB_055000</name>
</gene>
<feature type="region of interest" description="Disordered" evidence="1">
    <location>
        <begin position="256"/>
        <end position="316"/>
    </location>
</feature>
<organism evidence="3 4">
    <name type="scientific">Besnoitia besnoiti</name>
    <name type="common">Apicomplexan protozoan</name>
    <dbReference type="NCBI Taxonomy" id="94643"/>
    <lineage>
        <taxon>Eukaryota</taxon>
        <taxon>Sar</taxon>
        <taxon>Alveolata</taxon>
        <taxon>Apicomplexa</taxon>
        <taxon>Conoidasida</taxon>
        <taxon>Coccidia</taxon>
        <taxon>Eucoccidiorida</taxon>
        <taxon>Eimeriorina</taxon>
        <taxon>Sarcocystidae</taxon>
        <taxon>Besnoitia</taxon>
    </lineage>
</organism>
<feature type="compositionally biased region" description="Low complexity" evidence="1">
    <location>
        <begin position="57"/>
        <end position="66"/>
    </location>
</feature>
<dbReference type="Pfam" id="PF13621">
    <property type="entry name" value="Cupin_8"/>
    <property type="match status" value="1"/>
</dbReference>
<proteinExistence type="predicted"/>
<dbReference type="Gene3D" id="2.60.120.10">
    <property type="entry name" value="Jelly Rolls"/>
    <property type="match status" value="1"/>
</dbReference>
<evidence type="ECO:0000313" key="4">
    <source>
        <dbReference type="Proteomes" id="UP000224006"/>
    </source>
</evidence>
<dbReference type="EMBL" id="NWUJ01000004">
    <property type="protein sequence ID" value="PFH35849.1"/>
    <property type="molecule type" value="Genomic_DNA"/>
</dbReference>
<dbReference type="SMART" id="SM00558">
    <property type="entry name" value="JmjC"/>
    <property type="match status" value="1"/>
</dbReference>
<dbReference type="InterPro" id="IPR003347">
    <property type="entry name" value="JmjC_dom"/>
</dbReference>
<reference evidence="3 4" key="1">
    <citation type="submission" date="2017-09" db="EMBL/GenBank/DDBJ databases">
        <title>Genome sequencing of Besnoitia besnoiti strain Bb-Ger1.</title>
        <authorList>
            <person name="Schares G."/>
            <person name="Venepally P."/>
            <person name="Lorenzi H.A."/>
        </authorList>
    </citation>
    <scope>NUCLEOTIDE SEQUENCE [LARGE SCALE GENOMIC DNA]</scope>
    <source>
        <strain evidence="3 4">Bb-Ger1</strain>
    </source>
</reference>
<name>A0A2A9MD91_BESBE</name>
<dbReference type="SUPFAM" id="SSF51197">
    <property type="entry name" value="Clavaminate synthase-like"/>
    <property type="match status" value="2"/>
</dbReference>
<dbReference type="PROSITE" id="PS51184">
    <property type="entry name" value="JMJC"/>
    <property type="match status" value="1"/>
</dbReference>
<feature type="compositionally biased region" description="Gly residues" evidence="1">
    <location>
        <begin position="713"/>
        <end position="724"/>
    </location>
</feature>
<protein>
    <recommendedName>
        <fullName evidence="2">JmjC domain-containing protein</fullName>
    </recommendedName>
</protein>
<dbReference type="InterPro" id="IPR014710">
    <property type="entry name" value="RmlC-like_jellyroll"/>
</dbReference>
<feature type="compositionally biased region" description="Basic and acidic residues" evidence="1">
    <location>
        <begin position="1"/>
        <end position="10"/>
    </location>
</feature>
<dbReference type="KEGG" id="bbes:BESB_055000"/>
<keyword evidence="4" id="KW-1185">Reference proteome</keyword>
<dbReference type="OrthoDB" id="333018at2759"/>
<feature type="compositionally biased region" description="Basic and acidic residues" evidence="1">
    <location>
        <begin position="85"/>
        <end position="97"/>
    </location>
</feature>
<feature type="compositionally biased region" description="Gly residues" evidence="1">
    <location>
        <begin position="939"/>
        <end position="951"/>
    </location>
</feature>